<reference evidence="2" key="1">
    <citation type="submission" date="2018-06" db="EMBL/GenBank/DDBJ databases">
        <authorList>
            <person name="Zhirakovskaya E."/>
        </authorList>
    </citation>
    <scope>NUCLEOTIDE SEQUENCE</scope>
</reference>
<dbReference type="SMART" id="SM00986">
    <property type="entry name" value="UDG"/>
    <property type="match status" value="1"/>
</dbReference>
<gene>
    <name evidence="2" type="ORF">MNBD_GAMMA04-994</name>
</gene>
<accession>A0A3B0WBZ3</accession>
<dbReference type="NCBIfam" id="TIGR04274">
    <property type="entry name" value="hypoxanDNAglyco"/>
    <property type="match status" value="1"/>
</dbReference>
<proteinExistence type="predicted"/>
<dbReference type="SMART" id="SM00987">
    <property type="entry name" value="UreE_C"/>
    <property type="match status" value="1"/>
</dbReference>
<organism evidence="2">
    <name type="scientific">hydrothermal vent metagenome</name>
    <dbReference type="NCBI Taxonomy" id="652676"/>
    <lineage>
        <taxon>unclassified sequences</taxon>
        <taxon>metagenomes</taxon>
        <taxon>ecological metagenomes</taxon>
    </lineage>
</organism>
<dbReference type="GO" id="GO:0004844">
    <property type="term" value="F:uracil DNA N-glycosylase activity"/>
    <property type="evidence" value="ECO:0007669"/>
    <property type="project" value="UniProtKB-EC"/>
</dbReference>
<dbReference type="Pfam" id="PF03167">
    <property type="entry name" value="UDG"/>
    <property type="match status" value="1"/>
</dbReference>
<feature type="domain" description="Uracil-DNA glycosylase-like" evidence="1">
    <location>
        <begin position="12"/>
        <end position="166"/>
    </location>
</feature>
<dbReference type="SUPFAM" id="SSF52141">
    <property type="entry name" value="Uracil-DNA glycosylase-like"/>
    <property type="match status" value="1"/>
</dbReference>
<dbReference type="InterPro" id="IPR036895">
    <property type="entry name" value="Uracil-DNA_glycosylase-like_sf"/>
</dbReference>
<evidence type="ECO:0000259" key="1">
    <source>
        <dbReference type="SMART" id="SM00986"/>
    </source>
</evidence>
<dbReference type="AlphaFoldDB" id="A0A3B0WBZ3"/>
<evidence type="ECO:0000313" key="2">
    <source>
        <dbReference type="EMBL" id="VAW49930.1"/>
    </source>
</evidence>
<sequence length="170" mass="19185">MIESTELCTGFPPIIPPEPKVLILGTMPSVVSLREDFYYAHSRNAFWPIMASLFGESPTSKKEKSVLCQKKGIFLWDVLQACQRKGSLDSAIQRPVANDFESLFQRYPDLKNVAFNGKAAEKLFQKEVLSVQDLPKSLHFISLPSTSPAYAAMSLESKRLLWQEKLSFLL</sequence>
<protein>
    <submittedName>
        <fullName evidence="2">G:T/U mismatch-specific uracil/thymine DNA-glycosylase</fullName>
        <ecNumber evidence="2">3.2.2.27</ecNumber>
    </submittedName>
</protein>
<dbReference type="CDD" id="cd10032">
    <property type="entry name" value="UDG-F6_HDG"/>
    <property type="match status" value="1"/>
</dbReference>
<dbReference type="EMBL" id="UOFB01000414">
    <property type="protein sequence ID" value="VAW49930.1"/>
    <property type="molecule type" value="Genomic_DNA"/>
</dbReference>
<keyword evidence="2" id="KW-0326">Glycosidase</keyword>
<keyword evidence="2" id="KW-0378">Hydrolase</keyword>
<dbReference type="InterPro" id="IPR005122">
    <property type="entry name" value="Uracil-DNA_glycosylase-like"/>
</dbReference>
<name>A0A3B0WBZ3_9ZZZZ</name>
<dbReference type="EC" id="3.2.2.27" evidence="2"/>
<dbReference type="Gene3D" id="3.40.470.10">
    <property type="entry name" value="Uracil-DNA glycosylase-like domain"/>
    <property type="match status" value="1"/>
</dbReference>
<dbReference type="InterPro" id="IPR026353">
    <property type="entry name" value="Hypoxan-DNA_Glyclase"/>
</dbReference>